<keyword evidence="2" id="KW-1185">Reference proteome</keyword>
<reference evidence="1 2" key="1">
    <citation type="journal article" date="2019" name="Sci. Rep.">
        <title>Orb-weaving spider Araneus ventricosus genome elucidates the spidroin gene catalogue.</title>
        <authorList>
            <person name="Kono N."/>
            <person name="Nakamura H."/>
            <person name="Ohtoshi R."/>
            <person name="Moran D.A.P."/>
            <person name="Shinohara A."/>
            <person name="Yoshida Y."/>
            <person name="Fujiwara M."/>
            <person name="Mori M."/>
            <person name="Tomita M."/>
            <person name="Arakawa K."/>
        </authorList>
    </citation>
    <scope>NUCLEOTIDE SEQUENCE [LARGE SCALE GENOMIC DNA]</scope>
</reference>
<dbReference type="OrthoDB" id="10518587at2759"/>
<proteinExistence type="predicted"/>
<gene>
    <name evidence="1" type="ORF">AVEN_231017_1</name>
</gene>
<evidence type="ECO:0000313" key="1">
    <source>
        <dbReference type="EMBL" id="GBL74122.1"/>
    </source>
</evidence>
<sequence length="102" mass="11046">MRLLSGCEASLPTTVTSCHLPCSGNGRISAPEALLTCWPCHCESSCLANFPTVRQVSRLSLPSLPMDLATPVCHAGLTTKVKRRKLYPPPFPSVVNCCHILR</sequence>
<protein>
    <submittedName>
        <fullName evidence="1">Uncharacterized protein</fullName>
    </submittedName>
</protein>
<dbReference type="Proteomes" id="UP000499080">
    <property type="component" value="Unassembled WGS sequence"/>
</dbReference>
<name>A0A4Y2A2W0_ARAVE</name>
<dbReference type="EMBL" id="BGPR01000004">
    <property type="protein sequence ID" value="GBL74122.1"/>
    <property type="molecule type" value="Genomic_DNA"/>
</dbReference>
<organism evidence="1 2">
    <name type="scientific">Araneus ventricosus</name>
    <name type="common">Orbweaver spider</name>
    <name type="synonym">Epeira ventricosa</name>
    <dbReference type="NCBI Taxonomy" id="182803"/>
    <lineage>
        <taxon>Eukaryota</taxon>
        <taxon>Metazoa</taxon>
        <taxon>Ecdysozoa</taxon>
        <taxon>Arthropoda</taxon>
        <taxon>Chelicerata</taxon>
        <taxon>Arachnida</taxon>
        <taxon>Araneae</taxon>
        <taxon>Araneomorphae</taxon>
        <taxon>Entelegynae</taxon>
        <taxon>Araneoidea</taxon>
        <taxon>Araneidae</taxon>
        <taxon>Araneus</taxon>
    </lineage>
</organism>
<dbReference type="AlphaFoldDB" id="A0A4Y2A2W0"/>
<evidence type="ECO:0000313" key="2">
    <source>
        <dbReference type="Proteomes" id="UP000499080"/>
    </source>
</evidence>
<accession>A0A4Y2A2W0</accession>
<comment type="caution">
    <text evidence="1">The sequence shown here is derived from an EMBL/GenBank/DDBJ whole genome shotgun (WGS) entry which is preliminary data.</text>
</comment>